<dbReference type="Pfam" id="PF08545">
    <property type="entry name" value="ACP_syn_III"/>
    <property type="match status" value="1"/>
</dbReference>
<evidence type="ECO:0000256" key="2">
    <source>
        <dbReference type="ARBA" id="ARBA00008642"/>
    </source>
</evidence>
<evidence type="ECO:0000256" key="6">
    <source>
        <dbReference type="ARBA" id="ARBA00022832"/>
    </source>
</evidence>
<evidence type="ECO:0000256" key="10">
    <source>
        <dbReference type="ARBA" id="ARBA00023315"/>
    </source>
</evidence>
<keyword evidence="11" id="KW-1133">Transmembrane helix</keyword>
<keyword evidence="15" id="KW-1185">Reference proteome</keyword>
<keyword evidence="11" id="KW-0812">Transmembrane</keyword>
<keyword evidence="7" id="KW-0443">Lipid metabolism</keyword>
<evidence type="ECO:0000256" key="7">
    <source>
        <dbReference type="ARBA" id="ARBA00023098"/>
    </source>
</evidence>
<dbReference type="InterPro" id="IPR016039">
    <property type="entry name" value="Thiolase-like"/>
</dbReference>
<feature type="transmembrane region" description="Helical" evidence="11">
    <location>
        <begin position="309"/>
        <end position="327"/>
    </location>
</feature>
<dbReference type="NCBIfam" id="TIGR00747">
    <property type="entry name" value="fabH"/>
    <property type="match status" value="1"/>
</dbReference>
<keyword evidence="10" id="KW-0012">Acyltransferase</keyword>
<sequence>MKKYSAVITAVGGYVPEHIIGNAEIEERLNIPENWIPKYLGVKERRLLKGEGVGTSVICVNTALEICNKRGISPEMLDAIVLATSTPDMIAPNTSSIVAKEIGASRAWGIDINGACSGFLSAMDIASRYVEQGIYQYVMVLGADKMSSLVDEEDRITASLFGDGGGGVLLEPGSLNAGIQDALLKTDGHGGQHLYIKAGGSAWPATNETVSNREHFMYMNGRAIFDYAVQRLTESIGEILQRNQLSVGDIDWLVPHQANKRIIERTAEVLNFPKEKIMFNVDRYGNTTAGTIPLCLWDYEPRLRKGDRLLFAAFGAGFTWGALYVVWDYDGDLSAIFSASVNDPNS</sequence>
<dbReference type="AlphaFoldDB" id="A0A1M6YL84"/>
<keyword evidence="11" id="KW-0472">Membrane</keyword>
<evidence type="ECO:0000259" key="12">
    <source>
        <dbReference type="Pfam" id="PF08541"/>
    </source>
</evidence>
<keyword evidence="4" id="KW-0444">Lipid biosynthesis</keyword>
<dbReference type="EMBL" id="FRBL01000002">
    <property type="protein sequence ID" value="SHL19016.1"/>
    <property type="molecule type" value="Genomic_DNA"/>
</dbReference>
<dbReference type="RefSeq" id="WP_073079135.1">
    <property type="nucleotide sequence ID" value="NZ_FRBL01000002.1"/>
</dbReference>
<dbReference type="InterPro" id="IPR004655">
    <property type="entry name" value="FabH"/>
</dbReference>
<evidence type="ECO:0000313" key="15">
    <source>
        <dbReference type="Proteomes" id="UP000184420"/>
    </source>
</evidence>
<dbReference type="STRING" id="1419482.SAMN05444266_102372"/>
<keyword evidence="5" id="KW-0808">Transferase</keyword>
<dbReference type="GO" id="GO:0006633">
    <property type="term" value="P:fatty acid biosynthetic process"/>
    <property type="evidence" value="ECO:0007669"/>
    <property type="project" value="UniProtKB-KW"/>
</dbReference>
<keyword evidence="8" id="KW-0275">Fatty acid biosynthesis</keyword>
<keyword evidence="3" id="KW-0963">Cytoplasm</keyword>
<dbReference type="GO" id="GO:0004315">
    <property type="term" value="F:3-oxoacyl-[acyl-carrier-protein] synthase activity"/>
    <property type="evidence" value="ECO:0007669"/>
    <property type="project" value="InterPro"/>
</dbReference>
<comment type="similarity">
    <text evidence="2">Belongs to the thiolase-like superfamily. FabH family.</text>
</comment>
<dbReference type="Pfam" id="PF08541">
    <property type="entry name" value="ACP_syn_III_C"/>
    <property type="match status" value="1"/>
</dbReference>
<dbReference type="NCBIfam" id="NF006829">
    <property type="entry name" value="PRK09352.1"/>
    <property type="match status" value="1"/>
</dbReference>
<evidence type="ECO:0000256" key="8">
    <source>
        <dbReference type="ARBA" id="ARBA00023160"/>
    </source>
</evidence>
<dbReference type="Proteomes" id="UP000184420">
    <property type="component" value="Unassembled WGS sequence"/>
</dbReference>
<evidence type="ECO:0000256" key="3">
    <source>
        <dbReference type="ARBA" id="ARBA00022490"/>
    </source>
</evidence>
<dbReference type="PANTHER" id="PTHR34069:SF2">
    <property type="entry name" value="BETA-KETOACYL-[ACYL-CARRIER-PROTEIN] SYNTHASE III"/>
    <property type="match status" value="1"/>
</dbReference>
<dbReference type="PANTHER" id="PTHR34069">
    <property type="entry name" value="3-OXOACYL-[ACYL-CARRIER-PROTEIN] SYNTHASE 3"/>
    <property type="match status" value="1"/>
</dbReference>
<dbReference type="InterPro" id="IPR013751">
    <property type="entry name" value="ACP_syn_III_N"/>
</dbReference>
<dbReference type="GO" id="GO:0044550">
    <property type="term" value="P:secondary metabolite biosynthetic process"/>
    <property type="evidence" value="ECO:0007669"/>
    <property type="project" value="TreeGrafter"/>
</dbReference>
<evidence type="ECO:0000256" key="9">
    <source>
        <dbReference type="ARBA" id="ARBA00023268"/>
    </source>
</evidence>
<name>A0A1M6YL84_9BACT</name>
<evidence type="ECO:0000313" key="14">
    <source>
        <dbReference type="EMBL" id="SHL19016.1"/>
    </source>
</evidence>
<dbReference type="InterPro" id="IPR013747">
    <property type="entry name" value="ACP_syn_III_C"/>
</dbReference>
<evidence type="ECO:0000256" key="4">
    <source>
        <dbReference type="ARBA" id="ARBA00022516"/>
    </source>
</evidence>
<gene>
    <name evidence="14" type="ORF">SAMN05444266_102372</name>
</gene>
<comment type="pathway">
    <text evidence="1">Lipid metabolism.</text>
</comment>
<protein>
    <submittedName>
        <fullName evidence="14">3-oxoacyl-[acyl-carrier-protein] synthase-3</fullName>
    </submittedName>
</protein>
<dbReference type="CDD" id="cd00830">
    <property type="entry name" value="KAS_III"/>
    <property type="match status" value="1"/>
</dbReference>
<feature type="domain" description="Beta-ketoacyl-[acyl-carrier-protein] synthase III C-terminal" evidence="12">
    <location>
        <begin position="240"/>
        <end position="327"/>
    </location>
</feature>
<reference evidence="14 15" key="1">
    <citation type="submission" date="2016-11" db="EMBL/GenBank/DDBJ databases">
        <authorList>
            <person name="Jaros S."/>
            <person name="Januszkiewicz K."/>
            <person name="Wedrychowicz H."/>
        </authorList>
    </citation>
    <scope>NUCLEOTIDE SEQUENCE [LARGE SCALE GENOMIC DNA]</scope>
    <source>
        <strain evidence="14 15">DSM 27406</strain>
    </source>
</reference>
<evidence type="ECO:0000259" key="13">
    <source>
        <dbReference type="Pfam" id="PF08545"/>
    </source>
</evidence>
<organism evidence="14 15">
    <name type="scientific">Chitinophaga jiangningensis</name>
    <dbReference type="NCBI Taxonomy" id="1419482"/>
    <lineage>
        <taxon>Bacteria</taxon>
        <taxon>Pseudomonadati</taxon>
        <taxon>Bacteroidota</taxon>
        <taxon>Chitinophagia</taxon>
        <taxon>Chitinophagales</taxon>
        <taxon>Chitinophagaceae</taxon>
        <taxon>Chitinophaga</taxon>
    </lineage>
</organism>
<evidence type="ECO:0000256" key="1">
    <source>
        <dbReference type="ARBA" id="ARBA00005189"/>
    </source>
</evidence>
<evidence type="ECO:0000256" key="5">
    <source>
        <dbReference type="ARBA" id="ARBA00022679"/>
    </source>
</evidence>
<proteinExistence type="inferred from homology"/>
<dbReference type="Gene3D" id="3.40.47.10">
    <property type="match status" value="1"/>
</dbReference>
<keyword evidence="6" id="KW-0276">Fatty acid metabolism</keyword>
<dbReference type="SUPFAM" id="SSF53901">
    <property type="entry name" value="Thiolase-like"/>
    <property type="match status" value="1"/>
</dbReference>
<keyword evidence="9" id="KW-0511">Multifunctional enzyme</keyword>
<accession>A0A1M6YL84</accession>
<dbReference type="OrthoDB" id="9815506at2"/>
<feature type="domain" description="Beta-ketoacyl-[acyl-carrier-protein] synthase III N-terminal" evidence="13">
    <location>
        <begin position="110"/>
        <end position="188"/>
    </location>
</feature>
<evidence type="ECO:0000256" key="11">
    <source>
        <dbReference type="SAM" id="Phobius"/>
    </source>
</evidence>